<accession>A0A3G8FV77</accession>
<feature type="region of interest" description="Disordered" evidence="1">
    <location>
        <begin position="1"/>
        <end position="24"/>
    </location>
</feature>
<dbReference type="EMBL" id="MK112526">
    <property type="protein sequence ID" value="AZF98654.1"/>
    <property type="molecule type" value="Genomic_DNA"/>
</dbReference>
<evidence type="ECO:0000313" key="3">
    <source>
        <dbReference type="Proteomes" id="UP000275684"/>
    </source>
</evidence>
<proteinExistence type="predicted"/>
<evidence type="ECO:0000313" key="2">
    <source>
        <dbReference type="EMBL" id="AZF98654.1"/>
    </source>
</evidence>
<protein>
    <submittedName>
        <fullName evidence="2">Uncharacterized protein</fullName>
    </submittedName>
</protein>
<reference evidence="2 3" key="1">
    <citation type="submission" date="2018-10" db="EMBL/GenBank/DDBJ databases">
        <authorList>
            <person name="Aull H.G."/>
            <person name="Zack K."/>
            <person name="Garlena R.A."/>
            <person name="Russell D.A."/>
            <person name="Pope W.H."/>
            <person name="Jacobs-Sera D."/>
            <person name="Hatfull G.F."/>
        </authorList>
    </citation>
    <scope>NUCLEOTIDE SEQUENCE [LARGE SCALE GENOMIC DNA]</scope>
</reference>
<evidence type="ECO:0000256" key="1">
    <source>
        <dbReference type="SAM" id="MobiDB-lite"/>
    </source>
</evidence>
<organism evidence="2 3">
    <name type="scientific">Arthrobacter phage Aledel</name>
    <dbReference type="NCBI Taxonomy" id="2488951"/>
    <lineage>
        <taxon>Viruses</taxon>
        <taxon>Duplodnaviria</taxon>
        <taxon>Heunggongvirae</taxon>
        <taxon>Uroviricota</taxon>
        <taxon>Caudoviricetes</taxon>
        <taxon>Korravirus</taxon>
        <taxon>Korravirus hunterdalle</taxon>
    </lineage>
</organism>
<dbReference type="Proteomes" id="UP000275684">
    <property type="component" value="Segment"/>
</dbReference>
<sequence length="163" mass="19424">MERRSYNHPTAQRIPRKGSEMPRGAKGIRYNADYWAEVRKRRQAQHERIMQSKVADHLRFLREDGQAPVYCFFGSAREVQEWSRDFATRLRALNVDFDYRDVVMARPERMRGHHRRLVAVWSSDPVPVSERTRDAEIEALYYIEERNRVWGWEGSVSRETANV</sequence>
<gene>
    <name evidence="2" type="primary">30</name>
    <name evidence="2" type="ORF">SEA_ALEDEL_30</name>
</gene>
<name>A0A3G8FV77_9CAUD</name>